<evidence type="ECO:0000313" key="1">
    <source>
        <dbReference type="EMBL" id="TWF47574.1"/>
    </source>
</evidence>
<evidence type="ECO:0008006" key="3">
    <source>
        <dbReference type="Google" id="ProtNLM"/>
    </source>
</evidence>
<name>A0A561QB40_9HYPH</name>
<reference evidence="1 2" key="1">
    <citation type="submission" date="2019-06" db="EMBL/GenBank/DDBJ databases">
        <title>Sorghum-associated microbial communities from plants grown in Nebraska, USA.</title>
        <authorList>
            <person name="Schachtman D."/>
        </authorList>
    </citation>
    <scope>NUCLEOTIDE SEQUENCE [LARGE SCALE GENOMIC DNA]</scope>
    <source>
        <strain evidence="1 2">1225</strain>
    </source>
</reference>
<sequence>MFFYMASHGVANSDATAVGVLEDVKSAAHRPWSQSINVTQLATALPILGADGCWVFLDACQEVVPEILEQVNGVQSQPLITYSVTDLARRRTSSVALAGSRLGGTAWAPTDGNPPFFTQALIEALRGAGVEFFAGEGWMVTGLQILFNLDHIANAALNNAGLQTESLTQFNRRVKLLRVAAPMIPVVVRTATENHMSVAVSVTASDGNGRTYTKVGNDLAWRFRVEPDQAVFTAQAQFAGPHPVYQPASFIAAPPAQIVELTE</sequence>
<proteinExistence type="predicted"/>
<organism evidence="1 2">
    <name type="scientific">Neorhizobium alkalisoli</name>
    <dbReference type="NCBI Taxonomy" id="528178"/>
    <lineage>
        <taxon>Bacteria</taxon>
        <taxon>Pseudomonadati</taxon>
        <taxon>Pseudomonadota</taxon>
        <taxon>Alphaproteobacteria</taxon>
        <taxon>Hyphomicrobiales</taxon>
        <taxon>Rhizobiaceae</taxon>
        <taxon>Rhizobium/Agrobacterium group</taxon>
        <taxon>Neorhizobium</taxon>
    </lineage>
</organism>
<comment type="caution">
    <text evidence="1">The sequence shown here is derived from an EMBL/GenBank/DDBJ whole genome shotgun (WGS) entry which is preliminary data.</text>
</comment>
<gene>
    <name evidence="1" type="ORF">FHW37_11177</name>
</gene>
<protein>
    <recommendedName>
        <fullName evidence="3">Caspase domain-containing protein</fullName>
    </recommendedName>
</protein>
<evidence type="ECO:0000313" key="2">
    <source>
        <dbReference type="Proteomes" id="UP000320653"/>
    </source>
</evidence>
<dbReference type="Proteomes" id="UP000320653">
    <property type="component" value="Unassembled WGS sequence"/>
</dbReference>
<dbReference type="EMBL" id="VIWP01000011">
    <property type="protein sequence ID" value="TWF47574.1"/>
    <property type="molecule type" value="Genomic_DNA"/>
</dbReference>
<accession>A0A561QB40</accession>
<keyword evidence="2" id="KW-1185">Reference proteome</keyword>
<dbReference type="AlphaFoldDB" id="A0A561QB40"/>